<evidence type="ECO:0000313" key="1">
    <source>
        <dbReference type="EMBL" id="PYH44091.1"/>
    </source>
</evidence>
<evidence type="ECO:0008006" key="3">
    <source>
        <dbReference type="Google" id="ProtNLM"/>
    </source>
</evidence>
<dbReference type="STRING" id="1450539.A0A318Z9K9"/>
<dbReference type="EMBL" id="KZ821239">
    <property type="protein sequence ID" value="PYH44091.1"/>
    <property type="molecule type" value="Genomic_DNA"/>
</dbReference>
<dbReference type="InterPro" id="IPR034660">
    <property type="entry name" value="DinB/YfiT-like"/>
</dbReference>
<dbReference type="PANTHER" id="PTHR36922:SF1">
    <property type="entry name" value="DUF1993 DOMAIN-CONTAINING PROTEIN"/>
    <property type="match status" value="1"/>
</dbReference>
<proteinExistence type="predicted"/>
<dbReference type="RefSeq" id="XP_025430073.1">
    <property type="nucleotide sequence ID" value="XM_025580199.1"/>
</dbReference>
<organism evidence="1 2">
    <name type="scientific">Aspergillus saccharolyticus JOP 1030-1</name>
    <dbReference type="NCBI Taxonomy" id="1450539"/>
    <lineage>
        <taxon>Eukaryota</taxon>
        <taxon>Fungi</taxon>
        <taxon>Dikarya</taxon>
        <taxon>Ascomycota</taxon>
        <taxon>Pezizomycotina</taxon>
        <taxon>Eurotiomycetes</taxon>
        <taxon>Eurotiomycetidae</taxon>
        <taxon>Eurotiales</taxon>
        <taxon>Aspergillaceae</taxon>
        <taxon>Aspergillus</taxon>
        <taxon>Aspergillus subgen. Circumdati</taxon>
    </lineage>
</organism>
<evidence type="ECO:0000313" key="2">
    <source>
        <dbReference type="Proteomes" id="UP000248349"/>
    </source>
</evidence>
<dbReference type="AlphaFoldDB" id="A0A318Z9K9"/>
<protein>
    <recommendedName>
        <fullName evidence="3">DUF1993 domain-containing protein</fullName>
    </recommendedName>
</protein>
<dbReference type="Gene3D" id="1.20.120.450">
    <property type="entry name" value="dinb family like domain"/>
    <property type="match status" value="1"/>
</dbReference>
<dbReference type="InterPro" id="IPR018531">
    <property type="entry name" value="DUF1993"/>
</dbReference>
<dbReference type="Pfam" id="PF09351">
    <property type="entry name" value="DUF1993"/>
    <property type="match status" value="1"/>
</dbReference>
<dbReference type="PANTHER" id="PTHR36922">
    <property type="entry name" value="BLL2446 PROTEIN"/>
    <property type="match status" value="1"/>
</dbReference>
<dbReference type="OrthoDB" id="3724345at2759"/>
<gene>
    <name evidence="1" type="ORF">BP01DRAFT_88407</name>
</gene>
<name>A0A318Z9K9_9EURO</name>
<keyword evidence="2" id="KW-1185">Reference proteome</keyword>
<sequence>MPHTFYDSTIPVLTGILTTLSHVLHQAEAHRPASPTSFLTARLHEAMYPLADQIRLATKFSALLVARLTDQPEPTGFENNPTSLSECYDCITAVLTMARAADKDVVNAQADVLKPTPVGPGVTVPMSGARYAHLVVLPNVYFHLTTAYGILRMEGVPLGKRD</sequence>
<dbReference type="GeneID" id="37081428"/>
<accession>A0A318Z9K9</accession>
<dbReference type="SUPFAM" id="SSF109854">
    <property type="entry name" value="DinB/YfiT-like putative metalloenzymes"/>
    <property type="match status" value="1"/>
</dbReference>
<dbReference type="Proteomes" id="UP000248349">
    <property type="component" value="Unassembled WGS sequence"/>
</dbReference>
<reference evidence="1 2" key="1">
    <citation type="submission" date="2016-12" db="EMBL/GenBank/DDBJ databases">
        <title>The genomes of Aspergillus section Nigri reveals drivers in fungal speciation.</title>
        <authorList>
            <consortium name="DOE Joint Genome Institute"/>
            <person name="Vesth T.C."/>
            <person name="Nybo J."/>
            <person name="Theobald S."/>
            <person name="Brandl J."/>
            <person name="Frisvad J.C."/>
            <person name="Nielsen K.F."/>
            <person name="Lyhne E.K."/>
            <person name="Kogle M.E."/>
            <person name="Kuo A."/>
            <person name="Riley R."/>
            <person name="Clum A."/>
            <person name="Nolan M."/>
            <person name="Lipzen A."/>
            <person name="Salamov A."/>
            <person name="Henrissat B."/>
            <person name="Wiebenga A."/>
            <person name="De Vries R.P."/>
            <person name="Grigoriev I.V."/>
            <person name="Mortensen U.H."/>
            <person name="Andersen M.R."/>
            <person name="Baker S.E."/>
        </authorList>
    </citation>
    <scope>NUCLEOTIDE SEQUENCE [LARGE SCALE GENOMIC DNA]</scope>
    <source>
        <strain evidence="1 2">JOP 1030-1</strain>
    </source>
</reference>